<keyword evidence="2" id="KW-0732">Signal</keyword>
<feature type="domain" description="BRICHOS" evidence="3">
    <location>
        <begin position="63"/>
        <end position="156"/>
    </location>
</feature>
<dbReference type="Proteomes" id="UP001230051">
    <property type="component" value="Unassembled WGS sequence"/>
</dbReference>
<evidence type="ECO:0000313" key="5">
    <source>
        <dbReference type="Proteomes" id="UP001230051"/>
    </source>
</evidence>
<dbReference type="InterPro" id="IPR007084">
    <property type="entry name" value="BRICHOS_dom"/>
</dbReference>
<name>A0AAD8CM65_ACIOX</name>
<dbReference type="Pfam" id="PF04089">
    <property type="entry name" value="BRICHOS"/>
    <property type="match status" value="1"/>
</dbReference>
<reference evidence="4" key="1">
    <citation type="submission" date="2022-02" db="EMBL/GenBank/DDBJ databases">
        <title>Atlantic sturgeon de novo genome assembly.</title>
        <authorList>
            <person name="Stock M."/>
            <person name="Klopp C."/>
            <person name="Guiguen Y."/>
            <person name="Cabau C."/>
            <person name="Parinello H."/>
            <person name="Santidrian Yebra-Pimentel E."/>
            <person name="Kuhl H."/>
            <person name="Dirks R.P."/>
            <person name="Guessner J."/>
            <person name="Wuertz S."/>
            <person name="Du K."/>
            <person name="Schartl M."/>
        </authorList>
    </citation>
    <scope>NUCLEOTIDE SEQUENCE</scope>
    <source>
        <strain evidence="4">STURGEONOMICS-FGT-2020</strain>
        <tissue evidence="4">Whole blood</tissue>
    </source>
</reference>
<dbReference type="SMART" id="SM01039">
    <property type="entry name" value="BRICHOS"/>
    <property type="match status" value="1"/>
</dbReference>
<evidence type="ECO:0000259" key="3">
    <source>
        <dbReference type="PROSITE" id="PS50869"/>
    </source>
</evidence>
<evidence type="ECO:0000256" key="1">
    <source>
        <dbReference type="ARBA" id="ARBA00023157"/>
    </source>
</evidence>
<evidence type="ECO:0000313" key="4">
    <source>
        <dbReference type="EMBL" id="KAK1154139.1"/>
    </source>
</evidence>
<sequence length="199" mass="21973">MVLKQWQLHNGFLLALAVFVAAFLAQVLAEEAVSVSKTRKDGGLSRYMLLINKEEQLATEHVWAGRDSATVLFDYKSGIIAYRVFDGQACYAAKMNRNTFPALDKLRETLDNEKNHKQSPPPPGKKYNVNLVPMKDQGKLGAPVQALCQGLPAYWAQEQIGEMFFIEAGACLRVDLLILDVSLCGHVGMSPDIAPLPLI</sequence>
<feature type="chain" id="PRO_5041958629" evidence="2">
    <location>
        <begin position="30"/>
        <end position="199"/>
    </location>
</feature>
<dbReference type="EMBL" id="JAGXEW010000037">
    <property type="protein sequence ID" value="KAK1154139.1"/>
    <property type="molecule type" value="Genomic_DNA"/>
</dbReference>
<organism evidence="4 5">
    <name type="scientific">Acipenser oxyrinchus oxyrinchus</name>
    <dbReference type="NCBI Taxonomy" id="40147"/>
    <lineage>
        <taxon>Eukaryota</taxon>
        <taxon>Metazoa</taxon>
        <taxon>Chordata</taxon>
        <taxon>Craniata</taxon>
        <taxon>Vertebrata</taxon>
        <taxon>Euteleostomi</taxon>
        <taxon>Actinopterygii</taxon>
        <taxon>Chondrostei</taxon>
        <taxon>Acipenseriformes</taxon>
        <taxon>Acipenseridae</taxon>
        <taxon>Acipenser</taxon>
    </lineage>
</organism>
<dbReference type="PANTHER" id="PTHR16483">
    <property type="entry name" value="GASTROKINE 1"/>
    <property type="match status" value="1"/>
</dbReference>
<protein>
    <submittedName>
        <fullName evidence="4">Gastrokine-2-like</fullName>
    </submittedName>
</protein>
<gene>
    <name evidence="4" type="primary">Gkn2</name>
    <name evidence="4" type="ORF">AOXY_G28927</name>
</gene>
<proteinExistence type="predicted"/>
<keyword evidence="1" id="KW-1015">Disulfide bond</keyword>
<keyword evidence="5" id="KW-1185">Reference proteome</keyword>
<evidence type="ECO:0000256" key="2">
    <source>
        <dbReference type="SAM" id="SignalP"/>
    </source>
</evidence>
<feature type="signal peptide" evidence="2">
    <location>
        <begin position="1"/>
        <end position="29"/>
    </location>
</feature>
<dbReference type="AlphaFoldDB" id="A0AAD8CM65"/>
<comment type="caution">
    <text evidence="4">The sequence shown here is derived from an EMBL/GenBank/DDBJ whole genome shotgun (WGS) entry which is preliminary data.</text>
</comment>
<accession>A0AAD8CM65</accession>
<dbReference type="Gene3D" id="3.30.390.150">
    <property type="match status" value="1"/>
</dbReference>
<dbReference type="InterPro" id="IPR051772">
    <property type="entry name" value="Gastrokine"/>
</dbReference>
<dbReference type="PROSITE" id="PS50869">
    <property type="entry name" value="BRICHOS"/>
    <property type="match status" value="1"/>
</dbReference>